<name>A0A090FZ67_MESPL</name>
<feature type="compositionally biased region" description="Polar residues" evidence="1">
    <location>
        <begin position="87"/>
        <end position="104"/>
    </location>
</feature>
<dbReference type="AlphaFoldDB" id="A0A090FZ67"/>
<proteinExistence type="predicted"/>
<gene>
    <name evidence="2" type="ORF">MPL3365_170129</name>
</gene>
<organism evidence="2 3">
    <name type="scientific">Mesorhizobium plurifarium</name>
    <dbReference type="NCBI Taxonomy" id="69974"/>
    <lineage>
        <taxon>Bacteria</taxon>
        <taxon>Pseudomonadati</taxon>
        <taxon>Pseudomonadota</taxon>
        <taxon>Alphaproteobacteria</taxon>
        <taxon>Hyphomicrobiales</taxon>
        <taxon>Phyllobacteriaceae</taxon>
        <taxon>Mesorhizobium</taxon>
    </lineage>
</organism>
<dbReference type="Proteomes" id="UP000046122">
    <property type="component" value="Unassembled WGS sequence"/>
</dbReference>
<protein>
    <submittedName>
        <fullName evidence="2">Uncharacterized protein</fullName>
    </submittedName>
</protein>
<accession>A0A090FZ67</accession>
<feature type="compositionally biased region" description="Basic and acidic residues" evidence="1">
    <location>
        <begin position="73"/>
        <end position="86"/>
    </location>
</feature>
<reference evidence="2 3" key="1">
    <citation type="submission" date="2014-08" db="EMBL/GenBank/DDBJ databases">
        <authorList>
            <person name="Moulin Lionel"/>
        </authorList>
    </citation>
    <scope>NUCLEOTIDE SEQUENCE [LARGE SCALE GENOMIC DNA]</scope>
</reference>
<evidence type="ECO:0000256" key="1">
    <source>
        <dbReference type="SAM" id="MobiDB-lite"/>
    </source>
</evidence>
<feature type="region of interest" description="Disordered" evidence="1">
    <location>
        <begin position="69"/>
        <end position="104"/>
    </location>
</feature>
<evidence type="ECO:0000313" key="2">
    <source>
        <dbReference type="EMBL" id="CDX52848.1"/>
    </source>
</evidence>
<evidence type="ECO:0000313" key="3">
    <source>
        <dbReference type="Proteomes" id="UP000046122"/>
    </source>
</evidence>
<sequence length="170" mass="18168">MTAVQWATVLHTQAGQRLLSLKNGWKTVREILYLAFLAQIDSPASASAHVHIGGGVIWFDPWTFPAKSCPPDSRAESGHDSPERTSVKSTELPQTGPSTLLSASEQRVASPIGAFTNGKTGSALTCLKSAGPQSAPPFVRRLKLGFPIRAVSSVRFENGRANDFPDLGAR</sequence>
<dbReference type="EMBL" id="CCNE01000009">
    <property type="protein sequence ID" value="CDX52848.1"/>
    <property type="molecule type" value="Genomic_DNA"/>
</dbReference>